<protein>
    <recommendedName>
        <fullName evidence="5">Transmembrane protein</fullName>
    </recommendedName>
</protein>
<keyword evidence="2" id="KW-0472">Membrane</keyword>
<feature type="transmembrane region" description="Helical" evidence="2">
    <location>
        <begin position="121"/>
        <end position="143"/>
    </location>
</feature>
<keyword evidence="4" id="KW-1185">Reference proteome</keyword>
<feature type="region of interest" description="Disordered" evidence="1">
    <location>
        <begin position="83"/>
        <end position="111"/>
    </location>
</feature>
<dbReference type="RefSeq" id="WP_006893041.1">
    <property type="nucleotide sequence ID" value="NZ_JH109153.1"/>
</dbReference>
<feature type="transmembrane region" description="Helical" evidence="2">
    <location>
        <begin position="42"/>
        <end position="64"/>
    </location>
</feature>
<evidence type="ECO:0000313" key="4">
    <source>
        <dbReference type="Proteomes" id="UP000004664"/>
    </source>
</evidence>
<sequence>MSDNINNDTDLSAGNSTPENTVLTDVLLSEQRQKETFRNRSFFWAWIFSGLFFFSVLAFSWSIMFCPDVFLLTKTIHSAEQRTATLPSDAKNKPVTKNTKKSVPADKRSPELESKDQLGNFFNQFLMMIALLAAIGTTLAIAVMRFSFSNNKDCERENIIPISPVASSLAELLSQIAELKSLFLAHKKPVL</sequence>
<proteinExistence type="predicted"/>
<dbReference type="Proteomes" id="UP000004664">
    <property type="component" value="Unassembled WGS sequence"/>
</dbReference>
<evidence type="ECO:0000256" key="2">
    <source>
        <dbReference type="SAM" id="Phobius"/>
    </source>
</evidence>
<dbReference type="HOGENOM" id="CLU_1420009_0_0_6"/>
<gene>
    <name evidence="3" type="ORF">Mettu_3824</name>
</gene>
<evidence type="ECO:0000313" key="3">
    <source>
        <dbReference type="EMBL" id="EGW20675.1"/>
    </source>
</evidence>
<dbReference type="AlphaFoldDB" id="G3J0F3"/>
<name>G3J0F3_METTV</name>
<keyword evidence="2" id="KW-0812">Transmembrane</keyword>
<organism evidence="3 4">
    <name type="scientific">Methylobacter tundripaludum (strain ATCC BAA-1195 / DSM 17260 / SV96)</name>
    <dbReference type="NCBI Taxonomy" id="697282"/>
    <lineage>
        <taxon>Bacteria</taxon>
        <taxon>Pseudomonadati</taxon>
        <taxon>Pseudomonadota</taxon>
        <taxon>Gammaproteobacteria</taxon>
        <taxon>Methylococcales</taxon>
        <taxon>Methylococcaceae</taxon>
        <taxon>Methylobacter</taxon>
    </lineage>
</organism>
<dbReference type="EMBL" id="JH109153">
    <property type="protein sequence ID" value="EGW20675.1"/>
    <property type="molecule type" value="Genomic_DNA"/>
</dbReference>
<evidence type="ECO:0000256" key="1">
    <source>
        <dbReference type="SAM" id="MobiDB-lite"/>
    </source>
</evidence>
<keyword evidence="2" id="KW-1133">Transmembrane helix</keyword>
<reference evidence="3 4" key="1">
    <citation type="submission" date="2011-06" db="EMBL/GenBank/DDBJ databases">
        <title>Genomic sequence of Methylobacter tundripaludum SV96.</title>
        <authorList>
            <consortium name="US DOE Joint Genome Institute"/>
            <person name="Lucas S."/>
            <person name="Han J."/>
            <person name="Lapidus A."/>
            <person name="Cheng J.-F."/>
            <person name="Goodwin L."/>
            <person name="Pitluck S."/>
            <person name="Held B."/>
            <person name="Detter J.C."/>
            <person name="Han C."/>
            <person name="Tapia R."/>
            <person name="Land M."/>
            <person name="Hauser L."/>
            <person name="Kyrpides N."/>
            <person name="Ivanova N."/>
            <person name="Ovchinnikova G."/>
            <person name="Pagani I."/>
            <person name="Klotz M.G."/>
            <person name="Dispirito A.A."/>
            <person name="Murrell J.C."/>
            <person name="Dunfield P."/>
            <person name="Kalyuzhnaya M.G."/>
            <person name="Svenning M."/>
            <person name="Trotsenko Y.A."/>
            <person name="Stein L.Y."/>
            <person name="Woyke T."/>
        </authorList>
    </citation>
    <scope>NUCLEOTIDE SEQUENCE [LARGE SCALE GENOMIC DNA]</scope>
    <source>
        <strain evidence="4">ATCC BAA-1195 / DSM 17260 / SV96</strain>
    </source>
</reference>
<evidence type="ECO:0008006" key="5">
    <source>
        <dbReference type="Google" id="ProtNLM"/>
    </source>
</evidence>
<accession>G3J0F3</accession>